<evidence type="ECO:0000313" key="2">
    <source>
        <dbReference type="Proteomes" id="UP000263753"/>
    </source>
</evidence>
<evidence type="ECO:0000313" key="1">
    <source>
        <dbReference type="EMBL" id="AXY57019.1"/>
    </source>
</evidence>
<dbReference type="Proteomes" id="UP000263753">
    <property type="component" value="Chromosome"/>
</dbReference>
<organism evidence="1 2">
    <name type="scientific">Acinetobacter chinensis</name>
    <dbReference type="NCBI Taxonomy" id="2004650"/>
    <lineage>
        <taxon>Bacteria</taxon>
        <taxon>Pseudomonadati</taxon>
        <taxon>Pseudomonadota</taxon>
        <taxon>Gammaproteobacteria</taxon>
        <taxon>Moraxellales</taxon>
        <taxon>Moraxellaceae</taxon>
        <taxon>Acinetobacter</taxon>
    </lineage>
</organism>
<name>A0A3B7M364_9GAMM</name>
<proteinExistence type="predicted"/>
<gene>
    <name evidence="1" type="ORF">CDG60_10875</name>
</gene>
<dbReference type="AlphaFoldDB" id="A0A3B7M364"/>
<accession>A0A3B7M364</accession>
<dbReference type="KEGG" id="achi:CDG60_10875"/>
<dbReference type="EMBL" id="CP032134">
    <property type="protein sequence ID" value="AXY57019.1"/>
    <property type="molecule type" value="Genomic_DNA"/>
</dbReference>
<protein>
    <submittedName>
        <fullName evidence="1">DUF1311 domain-containing protein</fullName>
    </submittedName>
</protein>
<dbReference type="PROSITE" id="PS51257">
    <property type="entry name" value="PROKAR_LIPOPROTEIN"/>
    <property type="match status" value="1"/>
</dbReference>
<reference evidence="2" key="1">
    <citation type="submission" date="2018-09" db="EMBL/GenBank/DDBJ databases">
        <title>The complete genome of Acinetobacter sp. strain WCHAc010005.</title>
        <authorList>
            <person name="Hu Y."/>
            <person name="Long H."/>
            <person name="Feng Y."/>
            <person name="Zong Z."/>
        </authorList>
    </citation>
    <scope>NUCLEOTIDE SEQUENCE [LARGE SCALE GENOMIC DNA]</scope>
    <source>
        <strain evidence="2">WCHAc010005</strain>
    </source>
</reference>
<sequence length="345" mass="39765">MMKKSIISILVVSATFMSGCDYFKNKKETAEEKTEVMSDWSCTDQGNINQVQDFMKAEYLKKLEKDLRQSSYSADQELLDKITKNLKFEIKGVTTLTENPEQAKQLDCSSQLIVHFPKGLQKRAENAYLEQNICEDCDGEDGNQNSTLRDYLEGGEYALSLGDDQLKGDFSYSITKTDKEGLSLNVPGQSSVIDGVVFVTVKAVQYAAYKKENAEMVEYSEKNSQEYVAQAELAQKAMNIRKKEFDADKVKAVERLNQTWDQFTDEQKQQLQQDQSDWFEKRDVDCKVLAQKSVNQLNESDKETYQKHSGYWDDAMYAQDQEMQYTKCFIQKTKERTVYLNNVYN</sequence>